<comment type="caution">
    <text evidence="5">The sequence shown here is derived from an EMBL/GenBank/DDBJ whole genome shotgun (WGS) entry which is preliminary data.</text>
</comment>
<evidence type="ECO:0000313" key="6">
    <source>
        <dbReference type="Proteomes" id="UP000679725"/>
    </source>
</evidence>
<keyword evidence="1" id="KW-0805">Transcription regulation</keyword>
<evidence type="ECO:0000313" key="5">
    <source>
        <dbReference type="EMBL" id="CAG5074629.1"/>
    </source>
</evidence>
<dbReference type="Gene3D" id="1.10.1740.10">
    <property type="match status" value="1"/>
</dbReference>
<organism evidence="5 6">
    <name type="scientific">Dyadobacter linearis</name>
    <dbReference type="NCBI Taxonomy" id="2823330"/>
    <lineage>
        <taxon>Bacteria</taxon>
        <taxon>Pseudomonadati</taxon>
        <taxon>Bacteroidota</taxon>
        <taxon>Cytophagia</taxon>
        <taxon>Cytophagales</taxon>
        <taxon>Spirosomataceae</taxon>
        <taxon>Dyadobacter</taxon>
    </lineage>
</organism>
<dbReference type="InterPro" id="IPR014284">
    <property type="entry name" value="RNA_pol_sigma-70_dom"/>
</dbReference>
<feature type="domain" description="RNA polymerase sigma-70 region 2" evidence="4">
    <location>
        <begin position="27"/>
        <end position="94"/>
    </location>
</feature>
<dbReference type="SUPFAM" id="SSF88946">
    <property type="entry name" value="Sigma2 domain of RNA polymerase sigma factors"/>
    <property type="match status" value="1"/>
</dbReference>
<dbReference type="InterPro" id="IPR007627">
    <property type="entry name" value="RNA_pol_sigma70_r2"/>
</dbReference>
<dbReference type="RefSeq" id="WP_215236541.1">
    <property type="nucleotide sequence ID" value="NZ_CAJRAU010000012.1"/>
</dbReference>
<name>A0ABN7RHA3_9BACT</name>
<dbReference type="InterPro" id="IPR039425">
    <property type="entry name" value="RNA_pol_sigma-70-like"/>
</dbReference>
<gene>
    <name evidence="5" type="primary">sigK_2</name>
    <name evidence="5" type="ORF">DYBT9623_05316</name>
</gene>
<sequence>MEVRDFIDEPELVLMLKANRRCAYEYLYDRYGAALYGLALKMVKDQQVACDVVQDSFIKIWREVGTYDPQKCLLFAWMLNITKNTAIDILRSEKHYNSTTSLDSLSIAALCSLQSHNPAEQEPAIIVGMLAPEKTYITEIVYLQELTHEQVPLISKLPLRTVKSRARKSLQNLGTLLIDQ</sequence>
<proteinExistence type="predicted"/>
<dbReference type="PANTHER" id="PTHR43133">
    <property type="entry name" value="RNA POLYMERASE ECF-TYPE SIGMA FACTO"/>
    <property type="match status" value="1"/>
</dbReference>
<dbReference type="InterPro" id="IPR013325">
    <property type="entry name" value="RNA_pol_sigma_r2"/>
</dbReference>
<keyword evidence="3" id="KW-0804">Transcription</keyword>
<dbReference type="NCBIfam" id="TIGR02937">
    <property type="entry name" value="sigma70-ECF"/>
    <property type="match status" value="1"/>
</dbReference>
<dbReference type="EMBL" id="CAJRAU010000012">
    <property type="protein sequence ID" value="CAG5074629.1"/>
    <property type="molecule type" value="Genomic_DNA"/>
</dbReference>
<evidence type="ECO:0000256" key="3">
    <source>
        <dbReference type="ARBA" id="ARBA00023163"/>
    </source>
</evidence>
<dbReference type="Proteomes" id="UP000679725">
    <property type="component" value="Unassembled WGS sequence"/>
</dbReference>
<dbReference type="Pfam" id="PF04542">
    <property type="entry name" value="Sigma70_r2"/>
    <property type="match status" value="1"/>
</dbReference>
<dbReference type="PANTHER" id="PTHR43133:SF62">
    <property type="entry name" value="RNA POLYMERASE SIGMA FACTOR SIGZ"/>
    <property type="match status" value="1"/>
</dbReference>
<keyword evidence="2" id="KW-0731">Sigma factor</keyword>
<reference evidence="5 6" key="1">
    <citation type="submission" date="2021-04" db="EMBL/GenBank/DDBJ databases">
        <authorList>
            <person name="Rodrigo-Torres L."/>
            <person name="Arahal R. D."/>
            <person name="Lucena T."/>
        </authorList>
    </citation>
    <scope>NUCLEOTIDE SEQUENCE [LARGE SCALE GENOMIC DNA]</scope>
    <source>
        <strain evidence="5 6">CECT 9623</strain>
    </source>
</reference>
<protein>
    <submittedName>
        <fullName evidence="5">ECF RNA polymerase sigma factor SigK</fullName>
    </submittedName>
</protein>
<evidence type="ECO:0000256" key="1">
    <source>
        <dbReference type="ARBA" id="ARBA00023015"/>
    </source>
</evidence>
<evidence type="ECO:0000256" key="2">
    <source>
        <dbReference type="ARBA" id="ARBA00023082"/>
    </source>
</evidence>
<accession>A0ABN7RHA3</accession>
<keyword evidence="6" id="KW-1185">Reference proteome</keyword>
<evidence type="ECO:0000259" key="4">
    <source>
        <dbReference type="Pfam" id="PF04542"/>
    </source>
</evidence>